<reference evidence="10" key="1">
    <citation type="submission" date="2016-10" db="EMBL/GenBank/DDBJ databases">
        <authorList>
            <person name="Varghese N."/>
            <person name="Submissions S."/>
        </authorList>
    </citation>
    <scope>NUCLEOTIDE SEQUENCE [LARGE SCALE GENOMIC DNA]</scope>
    <source>
        <strain evidence="10">DSM 17875</strain>
    </source>
</reference>
<evidence type="ECO:0000256" key="1">
    <source>
        <dbReference type="ARBA" id="ARBA00022490"/>
    </source>
</evidence>
<dbReference type="Gene3D" id="1.20.1060.20">
    <property type="match status" value="1"/>
</dbReference>
<evidence type="ECO:0000256" key="7">
    <source>
        <dbReference type="SAM" id="MobiDB-lite"/>
    </source>
</evidence>
<dbReference type="HAMAP" id="MF_01894">
    <property type="entry name" value="Smc_prok"/>
    <property type="match status" value="1"/>
</dbReference>
<dbReference type="SUPFAM" id="SSF52540">
    <property type="entry name" value="P-loop containing nucleoside triphosphate hydrolases"/>
    <property type="match status" value="2"/>
</dbReference>
<evidence type="ECO:0000256" key="4">
    <source>
        <dbReference type="ARBA" id="ARBA00023054"/>
    </source>
</evidence>
<keyword evidence="2 6" id="KW-0547">Nucleotide-binding</keyword>
<dbReference type="InterPro" id="IPR024704">
    <property type="entry name" value="SMC"/>
</dbReference>
<feature type="binding site" evidence="6">
    <location>
        <begin position="32"/>
        <end position="39"/>
    </location>
    <ligand>
        <name>ATP</name>
        <dbReference type="ChEBI" id="CHEBI:30616"/>
    </ligand>
</feature>
<dbReference type="GO" id="GO:0007062">
    <property type="term" value="P:sister chromatid cohesion"/>
    <property type="evidence" value="ECO:0007669"/>
    <property type="project" value="InterPro"/>
</dbReference>
<dbReference type="GO" id="GO:0005524">
    <property type="term" value="F:ATP binding"/>
    <property type="evidence" value="ECO:0007669"/>
    <property type="project" value="UniProtKB-UniRule"/>
</dbReference>
<keyword evidence="4 6" id="KW-0175">Coiled coil</keyword>
<sequence length="1168" mass="132260">MRLKCIRLAGFKSFVDPTTVNFPSNMAAVVGPNGCGKSNIIDAVRWVMGESSAKNLRGESMTDVIFNGSNTRKPVTQASIELIFDNSDSTLIGEYAAFAEISIRRRVTRDGQNTYFLNGTKCRRRDITDIFLGTGLGPRSYSIIEQGMISKLIEAKPEDLRNFIEEAAGISKYKERRRETENRIRRTHENLARLSDLREELERQLERLHRQAQAAEKYQEYKAEERQLKAQLAALRWQALNLQVGQRETVIAEQETGFEALVAEQRNADASIERLRDGHHELSERFNQVQGRFYSVGGDIARIEQSIQHGQQRLRQLQDDLRDAEASRLETESHLGHDRTLLATLGEELEMLAPEQQSSAAAAEETSAELEEAEAAMHGWQEQWDGFNLRSAEPRRQAEVQQSRIQQLEQGIERLAERQRRILDERNLLAADPEQAVIDELAEQLAIGELQLEEQQLLDTQQAESLQRLRENLQQAGAEQQLAQGELQRLNGRLASLEALQQAALNPDKGAAEWLQQQQLDNRPRLAEGLRVDAGWELAVETVLGADLQAILLDDAHFQNLAGLDLHDFSEGDLRLLQNSPGGQQPAGGSLLDKVSASVDLSPWLAQVRPVESLDEALAGRAALTANQSLISRDGYWVGRNFLRVCRAGVAESGVLARGQELERLQADVEQRSALLEQLDERLQALRGEQQEQEALREARRRSVQEQARQLGELKAQLSARQARVEQLGLRREGLERELRDVEQQRAQEQEQLGESRLLLQDALESMAADTGQREQLLAQRDGLRERLDRMRQTARQHKDHAHQLAVRVGSLRAQHDSTRQALQRLEMQFERAIERREQLNLNLEEGEAPLEELRLKLEEMLERRMGVEEELKQARLALEEADRELRDAERRRNQAEQQSQVLRTQLEQQRMEWQALTVRRKALTDQLLEDGYDLHGVLATLPVEASEKGWEEDLLRLDGRIQRLGPINLAAIDEYQQQSERKRYLDAQNADLEEALETLENVIRKIDKETRNRFKETFDQINSGLQALFPKVFGGGHAYLQLTGEDLLDTGVAIMARPPGKKNSTIHLLSGGEKALTALALVFAIFKLNPAPFCMLDEVDAPLDDANVGRYARLVKEMSESVQFIYITHNKIAMEMADQLMGVTMHEPGCSRLVTVDVEEAVALVAS</sequence>
<feature type="coiled-coil region" evidence="6">
    <location>
        <begin position="170"/>
        <end position="238"/>
    </location>
</feature>
<dbReference type="SMART" id="SM00968">
    <property type="entry name" value="SMC_hinge"/>
    <property type="match status" value="1"/>
</dbReference>
<dbReference type="NCBIfam" id="TIGR02168">
    <property type="entry name" value="SMC_prok_B"/>
    <property type="match status" value="1"/>
</dbReference>
<dbReference type="GO" id="GO:0007059">
    <property type="term" value="P:chromosome segregation"/>
    <property type="evidence" value="ECO:0007669"/>
    <property type="project" value="UniProtKB-UniRule"/>
</dbReference>
<dbReference type="PANTHER" id="PTHR43977">
    <property type="entry name" value="STRUCTURAL MAINTENANCE OF CHROMOSOMES PROTEIN 3"/>
    <property type="match status" value="1"/>
</dbReference>
<dbReference type="InterPro" id="IPR010935">
    <property type="entry name" value="SMC_hinge"/>
</dbReference>
<evidence type="ECO:0000259" key="8">
    <source>
        <dbReference type="SMART" id="SM00968"/>
    </source>
</evidence>
<feature type="coiled-coil region" evidence="6">
    <location>
        <begin position="662"/>
        <end position="696"/>
    </location>
</feature>
<dbReference type="GO" id="GO:0005694">
    <property type="term" value="C:chromosome"/>
    <property type="evidence" value="ECO:0007669"/>
    <property type="project" value="InterPro"/>
</dbReference>
<dbReference type="GO" id="GO:0030261">
    <property type="term" value="P:chromosome condensation"/>
    <property type="evidence" value="ECO:0007669"/>
    <property type="project" value="InterPro"/>
</dbReference>
<evidence type="ECO:0000256" key="5">
    <source>
        <dbReference type="ARBA" id="ARBA00023125"/>
    </source>
</evidence>
<accession>A0A1H2F991</accession>
<feature type="domain" description="SMC hinge" evidence="8">
    <location>
        <begin position="520"/>
        <end position="621"/>
    </location>
</feature>
<dbReference type="InterPro" id="IPR036277">
    <property type="entry name" value="SMC_hinge_sf"/>
</dbReference>
<comment type="subunit">
    <text evidence="6">Homodimer.</text>
</comment>
<gene>
    <name evidence="6" type="primary">smc</name>
    <name evidence="9" type="ORF">SAMN05216296_1417</name>
</gene>
<dbReference type="GO" id="GO:0003677">
    <property type="term" value="F:DNA binding"/>
    <property type="evidence" value="ECO:0007669"/>
    <property type="project" value="UniProtKB-UniRule"/>
</dbReference>
<evidence type="ECO:0000313" key="10">
    <source>
        <dbReference type="Proteomes" id="UP000243232"/>
    </source>
</evidence>
<dbReference type="OrthoDB" id="9808768at2"/>
<dbReference type="SUPFAM" id="SSF75553">
    <property type="entry name" value="Smc hinge domain"/>
    <property type="match status" value="1"/>
</dbReference>
<feature type="coiled-coil region" evidence="6">
    <location>
        <begin position="976"/>
        <end position="1013"/>
    </location>
</feature>
<feature type="coiled-coil region" evidence="6">
    <location>
        <begin position="725"/>
        <end position="913"/>
    </location>
</feature>
<feature type="region of interest" description="Disordered" evidence="7">
    <location>
        <begin position="355"/>
        <end position="377"/>
    </location>
</feature>
<dbReference type="InterPro" id="IPR011890">
    <property type="entry name" value="SMC_prok"/>
</dbReference>
<keyword evidence="10" id="KW-1185">Reference proteome</keyword>
<comment type="domain">
    <text evidence="6">Contains large globular domains required for ATP hydrolysis at each terminus and a third globular domain forming a flexible hinge near the middle of the molecule. These domains are separated by coiled-coil structures.</text>
</comment>
<name>A0A1H2F991_9PSED</name>
<dbReference type="CDD" id="cd03278">
    <property type="entry name" value="ABC_SMC_barmotin"/>
    <property type="match status" value="2"/>
</dbReference>
<dbReference type="Proteomes" id="UP000243232">
    <property type="component" value="Chromosome I"/>
</dbReference>
<dbReference type="STRING" id="364197.SAMN05216296_1417"/>
<keyword evidence="5 6" id="KW-0238">DNA-binding</keyword>
<evidence type="ECO:0000256" key="2">
    <source>
        <dbReference type="ARBA" id="ARBA00022741"/>
    </source>
</evidence>
<keyword evidence="1 6" id="KW-0963">Cytoplasm</keyword>
<comment type="similarity">
    <text evidence="6">Belongs to the SMC family.</text>
</comment>
<dbReference type="Gene3D" id="3.40.50.300">
    <property type="entry name" value="P-loop containing nucleotide triphosphate hydrolases"/>
    <property type="match status" value="2"/>
</dbReference>
<feature type="compositionally biased region" description="Low complexity" evidence="7">
    <location>
        <begin position="355"/>
        <end position="365"/>
    </location>
</feature>
<dbReference type="PIRSF" id="PIRSF005719">
    <property type="entry name" value="SMC"/>
    <property type="match status" value="1"/>
</dbReference>
<evidence type="ECO:0000313" key="9">
    <source>
        <dbReference type="EMBL" id="SDU03892.1"/>
    </source>
</evidence>
<dbReference type="InterPro" id="IPR027417">
    <property type="entry name" value="P-loop_NTPase"/>
</dbReference>
<dbReference type="Pfam" id="PF06470">
    <property type="entry name" value="SMC_hinge"/>
    <property type="match status" value="1"/>
</dbReference>
<comment type="function">
    <text evidence="6">Required for chromosome condensation and partitioning.</text>
</comment>
<evidence type="ECO:0000256" key="3">
    <source>
        <dbReference type="ARBA" id="ARBA00022840"/>
    </source>
</evidence>
<protein>
    <recommendedName>
        <fullName evidence="6">Chromosome partition protein Smc</fullName>
    </recommendedName>
</protein>
<keyword evidence="3 6" id="KW-0067">ATP-binding</keyword>
<evidence type="ECO:0000256" key="6">
    <source>
        <dbReference type="HAMAP-Rule" id="MF_01894"/>
    </source>
</evidence>
<proteinExistence type="inferred from homology"/>
<dbReference type="AlphaFoldDB" id="A0A1H2F991"/>
<dbReference type="RefSeq" id="WP_090193743.1">
    <property type="nucleotide sequence ID" value="NZ_LT629785.1"/>
</dbReference>
<feature type="coiled-coil region" evidence="6">
    <location>
        <begin position="300"/>
        <end position="334"/>
    </location>
</feature>
<dbReference type="GO" id="GO:0016887">
    <property type="term" value="F:ATP hydrolysis activity"/>
    <property type="evidence" value="ECO:0007669"/>
    <property type="project" value="InterPro"/>
</dbReference>
<dbReference type="GO" id="GO:0006260">
    <property type="term" value="P:DNA replication"/>
    <property type="evidence" value="ECO:0007669"/>
    <property type="project" value="UniProtKB-UniRule"/>
</dbReference>
<dbReference type="EMBL" id="LT629785">
    <property type="protein sequence ID" value="SDU03892.1"/>
    <property type="molecule type" value="Genomic_DNA"/>
</dbReference>
<dbReference type="GO" id="GO:0005737">
    <property type="term" value="C:cytoplasm"/>
    <property type="evidence" value="ECO:0007669"/>
    <property type="project" value="UniProtKB-SubCell"/>
</dbReference>
<comment type="subcellular location">
    <subcellularLocation>
        <location evidence="6">Cytoplasm</location>
    </subcellularLocation>
</comment>
<dbReference type="Pfam" id="PF02463">
    <property type="entry name" value="SMC_N"/>
    <property type="match status" value="1"/>
</dbReference>
<organism evidence="9 10">
    <name type="scientific">Pseudomonas pohangensis</name>
    <dbReference type="NCBI Taxonomy" id="364197"/>
    <lineage>
        <taxon>Bacteria</taxon>
        <taxon>Pseudomonadati</taxon>
        <taxon>Pseudomonadota</taxon>
        <taxon>Gammaproteobacteria</taxon>
        <taxon>Pseudomonadales</taxon>
        <taxon>Pseudomonadaceae</taxon>
        <taxon>Pseudomonas</taxon>
    </lineage>
</organism>
<dbReference type="InterPro" id="IPR003395">
    <property type="entry name" value="RecF/RecN/SMC_N"/>
</dbReference>